<reference evidence="10 11" key="1">
    <citation type="journal article" date="2024" name="J. Plant Pathol.">
        <title>Sequence and assembly of the genome of Seiridium unicorne, isolate CBS 538.82, causal agent of cypress canker disease.</title>
        <authorList>
            <person name="Scali E."/>
            <person name="Rocca G.D."/>
            <person name="Danti R."/>
            <person name="Garbelotto M."/>
            <person name="Barberini S."/>
            <person name="Baroncelli R."/>
            <person name="Emiliani G."/>
        </authorList>
    </citation>
    <scope>NUCLEOTIDE SEQUENCE [LARGE SCALE GENOMIC DNA]</scope>
    <source>
        <strain evidence="10 11">BM-138-508</strain>
    </source>
</reference>
<evidence type="ECO:0000256" key="8">
    <source>
        <dbReference type="RuleBase" id="RU361238"/>
    </source>
</evidence>
<keyword evidence="6" id="KW-0106">Calcium</keyword>
<dbReference type="PANTHER" id="PTHR33938">
    <property type="entry name" value="FERULOYL ESTERASE B-RELATED"/>
    <property type="match status" value="1"/>
</dbReference>
<evidence type="ECO:0000256" key="7">
    <source>
        <dbReference type="ARBA" id="ARBA00023157"/>
    </source>
</evidence>
<dbReference type="InterPro" id="IPR000028">
    <property type="entry name" value="Chloroperoxidase"/>
</dbReference>
<dbReference type="Gene3D" id="1.10.489.10">
    <property type="entry name" value="Chloroperoxidase-like"/>
    <property type="match status" value="1"/>
</dbReference>
<dbReference type="InterPro" id="IPR036851">
    <property type="entry name" value="Chloroperoxidase-like_sf"/>
</dbReference>
<evidence type="ECO:0000313" key="11">
    <source>
        <dbReference type="Proteomes" id="UP001408356"/>
    </source>
</evidence>
<protein>
    <recommendedName>
        <fullName evidence="8">Carboxylic ester hydrolase</fullName>
        <ecNumber evidence="8">3.1.1.-</ecNumber>
    </recommendedName>
</protein>
<gene>
    <name evidence="10" type="ORF">SUNI508_00444</name>
</gene>
<organism evidence="10 11">
    <name type="scientific">Seiridium unicorne</name>
    <dbReference type="NCBI Taxonomy" id="138068"/>
    <lineage>
        <taxon>Eukaryota</taxon>
        <taxon>Fungi</taxon>
        <taxon>Dikarya</taxon>
        <taxon>Ascomycota</taxon>
        <taxon>Pezizomycotina</taxon>
        <taxon>Sordariomycetes</taxon>
        <taxon>Xylariomycetidae</taxon>
        <taxon>Amphisphaeriales</taxon>
        <taxon>Sporocadaceae</taxon>
        <taxon>Seiridium</taxon>
    </lineage>
</organism>
<dbReference type="PROSITE" id="PS51405">
    <property type="entry name" value="HEME_HALOPEROXIDASE"/>
    <property type="match status" value="1"/>
</dbReference>
<keyword evidence="3" id="KW-0479">Metal-binding</keyword>
<sequence length="730" mass="79399">MLNTLANHDIFPHDGKGITRDDMFNILGQILNISDDLIEVFWNAALEINRGTDTLSLDQLNKHNIIEHDGSLSLQDFYLGDVQPFNQTILDQTRSYWSDPVTIYLEQAARARLARIETSKATNPTYNATTVARSSIPETAIYLLTMGDYDSASAPRAFIEYFFVMIYPAAPLLALGLGVTHVLGDPICSALTFKDVLPDNATVGQVEKVQSGGTYGDGILDLNYPIQPTGLPELCAVTILVNTSSTSFYRFGLFLPTEWNSRFLAVGNGGFGGGINWLDMGGGVGYGFAVVSTDTGHNSVSTDVSWALDSPEKKTDWGWRSIHGTVTLGKQLVEAYYEKKIAYSYYNGCSTGGRQGLKEVQISPESFDGAIVGSSAWYSSHLNPWVTKVGSYNLPSNASNHIDVGMFPAMANETISQCDGLDGVEDGIISAPNQCMPDYTTLSCNNTGANSSACLTDAQIQTAKKVYADYLSDSGEFLYPGLTPGCEQQWSIVLSQPDTSPYGINFIRDFLYDDPSWEWTSYNDSVITDAVRLNPGNATADQYDLSQFKSLGGKMIIYHGLADGLVPPKGSELYYNQVAETMAGGDVSGLQDFFRYFEVAGMGHCWSTSVDAPWAFGGGSQASVLGTDVWSVPGFKDAQHDILLAMMQWVENGTAVDSVVATTWDSPTNVSTPVLRQRPLCPYPQVALYDGVGDVDSAASWTYEEQAENGKIKDYSDAYSKTQGLASVRQ</sequence>
<keyword evidence="4" id="KW-0732">Signal</keyword>
<dbReference type="SUPFAM" id="SSF47571">
    <property type="entry name" value="Cloroperoxidase"/>
    <property type="match status" value="1"/>
</dbReference>
<evidence type="ECO:0000256" key="1">
    <source>
        <dbReference type="ARBA" id="ARBA00006249"/>
    </source>
</evidence>
<dbReference type="EC" id="3.1.1.-" evidence="8"/>
<proteinExistence type="inferred from homology"/>
<dbReference type="EMBL" id="JARVKF010000112">
    <property type="protein sequence ID" value="KAK9422581.1"/>
    <property type="molecule type" value="Genomic_DNA"/>
</dbReference>
<evidence type="ECO:0000256" key="6">
    <source>
        <dbReference type="ARBA" id="ARBA00022837"/>
    </source>
</evidence>
<keyword evidence="5 8" id="KW-0378">Hydrolase</keyword>
<evidence type="ECO:0000313" key="10">
    <source>
        <dbReference type="EMBL" id="KAK9422581.1"/>
    </source>
</evidence>
<keyword evidence="11" id="KW-1185">Reference proteome</keyword>
<dbReference type="PANTHER" id="PTHR33938:SF2">
    <property type="entry name" value="CARBOXYLIC ESTER HYDROLASE"/>
    <property type="match status" value="1"/>
</dbReference>
<comment type="similarity">
    <text evidence="1 8">Belongs to the tannase family.</text>
</comment>
<dbReference type="Pfam" id="PF01328">
    <property type="entry name" value="Peroxidase_2"/>
    <property type="match status" value="1"/>
</dbReference>
<evidence type="ECO:0000256" key="5">
    <source>
        <dbReference type="ARBA" id="ARBA00022801"/>
    </source>
</evidence>
<evidence type="ECO:0000256" key="3">
    <source>
        <dbReference type="ARBA" id="ARBA00022723"/>
    </source>
</evidence>
<feature type="domain" description="Heme haloperoxidase family profile" evidence="9">
    <location>
        <begin position="1"/>
        <end position="184"/>
    </location>
</feature>
<keyword evidence="2" id="KW-0719">Serine esterase</keyword>
<dbReference type="Proteomes" id="UP001408356">
    <property type="component" value="Unassembled WGS sequence"/>
</dbReference>
<keyword evidence="7" id="KW-1015">Disulfide bond</keyword>
<dbReference type="Pfam" id="PF07519">
    <property type="entry name" value="Tannase"/>
    <property type="match status" value="1"/>
</dbReference>
<evidence type="ECO:0000256" key="2">
    <source>
        <dbReference type="ARBA" id="ARBA00022487"/>
    </source>
</evidence>
<evidence type="ECO:0000256" key="4">
    <source>
        <dbReference type="ARBA" id="ARBA00022729"/>
    </source>
</evidence>
<dbReference type="SUPFAM" id="SSF53474">
    <property type="entry name" value="alpha/beta-Hydrolases"/>
    <property type="match status" value="1"/>
</dbReference>
<dbReference type="InterPro" id="IPR011118">
    <property type="entry name" value="Tannase/feruloyl_esterase"/>
</dbReference>
<dbReference type="GO" id="GO:0016787">
    <property type="term" value="F:hydrolase activity"/>
    <property type="evidence" value="ECO:0007669"/>
    <property type="project" value="UniProtKB-KW"/>
</dbReference>
<evidence type="ECO:0000259" key="9">
    <source>
        <dbReference type="PROSITE" id="PS51405"/>
    </source>
</evidence>
<dbReference type="InterPro" id="IPR029058">
    <property type="entry name" value="AB_hydrolase_fold"/>
</dbReference>
<name>A0ABR2V6V1_9PEZI</name>
<comment type="caution">
    <text evidence="10">The sequence shown here is derived from an EMBL/GenBank/DDBJ whole genome shotgun (WGS) entry which is preliminary data.</text>
</comment>
<accession>A0ABR2V6V1</accession>